<evidence type="ECO:0000256" key="1">
    <source>
        <dbReference type="SAM" id="MobiDB-lite"/>
    </source>
</evidence>
<feature type="region of interest" description="Disordered" evidence="1">
    <location>
        <begin position="45"/>
        <end position="71"/>
    </location>
</feature>
<evidence type="ECO:0000313" key="4">
    <source>
        <dbReference type="Proteomes" id="UP001303647"/>
    </source>
</evidence>
<evidence type="ECO:0008006" key="5">
    <source>
        <dbReference type="Google" id="ProtNLM"/>
    </source>
</evidence>
<feature type="compositionally biased region" description="Low complexity" evidence="1">
    <location>
        <begin position="134"/>
        <end position="155"/>
    </location>
</feature>
<keyword evidence="2" id="KW-1133">Transmembrane helix</keyword>
<keyword evidence="2" id="KW-0472">Membrane</keyword>
<feature type="compositionally biased region" description="Polar residues" evidence="1">
    <location>
        <begin position="156"/>
        <end position="165"/>
    </location>
</feature>
<reference evidence="3" key="2">
    <citation type="submission" date="2023-05" db="EMBL/GenBank/DDBJ databases">
        <authorList>
            <consortium name="Lawrence Berkeley National Laboratory"/>
            <person name="Steindorff A."/>
            <person name="Hensen N."/>
            <person name="Bonometti L."/>
            <person name="Westerberg I."/>
            <person name="Brannstrom I.O."/>
            <person name="Guillou S."/>
            <person name="Cros-Aarteil S."/>
            <person name="Calhoun S."/>
            <person name="Haridas S."/>
            <person name="Kuo A."/>
            <person name="Mondo S."/>
            <person name="Pangilinan J."/>
            <person name="Riley R."/>
            <person name="Labutti K."/>
            <person name="Andreopoulos B."/>
            <person name="Lipzen A."/>
            <person name="Chen C."/>
            <person name="Yanf M."/>
            <person name="Daum C."/>
            <person name="Ng V."/>
            <person name="Clum A."/>
            <person name="Ohm R."/>
            <person name="Martin F."/>
            <person name="Silar P."/>
            <person name="Natvig D."/>
            <person name="Lalanne C."/>
            <person name="Gautier V."/>
            <person name="Ament-Velasquez S.L."/>
            <person name="Kruys A."/>
            <person name="Hutchinson M.I."/>
            <person name="Powell A.J."/>
            <person name="Barry K."/>
            <person name="Miller A.N."/>
            <person name="Grigoriev I.V."/>
            <person name="Debuchy R."/>
            <person name="Gladieux P."/>
            <person name="Thoren M.H."/>
            <person name="Johannesson H."/>
        </authorList>
    </citation>
    <scope>NUCLEOTIDE SEQUENCE</scope>
    <source>
        <strain evidence="3">CBS 359.72</strain>
    </source>
</reference>
<feature type="transmembrane region" description="Helical" evidence="2">
    <location>
        <begin position="502"/>
        <end position="526"/>
    </location>
</feature>
<protein>
    <recommendedName>
        <fullName evidence="5">Transmembrane protein</fullName>
    </recommendedName>
</protein>
<name>A0AAN7CW38_9PEZI</name>
<gene>
    <name evidence="3" type="ORF">C7999DRAFT_13095</name>
</gene>
<feature type="region of interest" description="Disordered" evidence="1">
    <location>
        <begin position="110"/>
        <end position="166"/>
    </location>
</feature>
<keyword evidence="4" id="KW-1185">Reference proteome</keyword>
<evidence type="ECO:0000256" key="2">
    <source>
        <dbReference type="SAM" id="Phobius"/>
    </source>
</evidence>
<proteinExistence type="predicted"/>
<accession>A0AAN7CW38</accession>
<sequence length="534" mass="58650">MNKESPAFDALSAATDYSPSNLMLRFWPGRKRTTDSPLVDNVIPMRGPLTQAPPQRRLSGILPSPSVEPPRVSDYTLGTSPSPAYAALPDPQPPTRVGSDLQTIQETIHVHDASRGSETQQIRPGPHARSRALSSAMQSSTTDSTQQPDSTQLSSVHHSATSTFSVRPIEPAMNPESFKIGLIAGSGPRPPDDLVLHAEVARHGGVYEPLDTDPRAEASYQVEVTPPVPRQATPRPIFMDPAILAASDSPMPTPSKMETHSVAQVSPSRAIGNLLPPVASLPMVSPLVANMPPLPTEPISSEKQLQMETTTIGEGIKRPAFYDTAKPTCSLNLVCYRSGAKGCDLQQIQCVLRSLFPSDQSFETVIAANPHLVHTDDQFFHEMRRMYSTKMCGFFRRYFSLKSLRAFRVLAYTPTTRPTIVPFDDFVLQEMMYAYRNPDRLSSEDDWIQWVFRLRRKDRRHALEFVEGWNTTRIAISGTIPWLTSCLVGVIWTAVGGDPQTAFTVASFILTSSSIILALLAIISSIESSGGLSR</sequence>
<feature type="transmembrane region" description="Helical" evidence="2">
    <location>
        <begin position="474"/>
        <end position="495"/>
    </location>
</feature>
<dbReference type="AlphaFoldDB" id="A0AAN7CW38"/>
<organism evidence="3 4">
    <name type="scientific">Corynascus novoguineensis</name>
    <dbReference type="NCBI Taxonomy" id="1126955"/>
    <lineage>
        <taxon>Eukaryota</taxon>
        <taxon>Fungi</taxon>
        <taxon>Dikarya</taxon>
        <taxon>Ascomycota</taxon>
        <taxon>Pezizomycotina</taxon>
        <taxon>Sordariomycetes</taxon>
        <taxon>Sordariomycetidae</taxon>
        <taxon>Sordariales</taxon>
        <taxon>Chaetomiaceae</taxon>
        <taxon>Corynascus</taxon>
    </lineage>
</organism>
<dbReference type="Proteomes" id="UP001303647">
    <property type="component" value="Unassembled WGS sequence"/>
</dbReference>
<reference evidence="3" key="1">
    <citation type="journal article" date="2023" name="Mol. Phylogenet. Evol.">
        <title>Genome-scale phylogeny and comparative genomics of the fungal order Sordariales.</title>
        <authorList>
            <person name="Hensen N."/>
            <person name="Bonometti L."/>
            <person name="Westerberg I."/>
            <person name="Brannstrom I.O."/>
            <person name="Guillou S."/>
            <person name="Cros-Aarteil S."/>
            <person name="Calhoun S."/>
            <person name="Haridas S."/>
            <person name="Kuo A."/>
            <person name="Mondo S."/>
            <person name="Pangilinan J."/>
            <person name="Riley R."/>
            <person name="LaButti K."/>
            <person name="Andreopoulos B."/>
            <person name="Lipzen A."/>
            <person name="Chen C."/>
            <person name="Yan M."/>
            <person name="Daum C."/>
            <person name="Ng V."/>
            <person name="Clum A."/>
            <person name="Steindorff A."/>
            <person name="Ohm R.A."/>
            <person name="Martin F."/>
            <person name="Silar P."/>
            <person name="Natvig D.O."/>
            <person name="Lalanne C."/>
            <person name="Gautier V."/>
            <person name="Ament-Velasquez S.L."/>
            <person name="Kruys A."/>
            <person name="Hutchinson M.I."/>
            <person name="Powell A.J."/>
            <person name="Barry K."/>
            <person name="Miller A.N."/>
            <person name="Grigoriev I.V."/>
            <person name="Debuchy R."/>
            <person name="Gladieux P."/>
            <person name="Hiltunen Thoren M."/>
            <person name="Johannesson H."/>
        </authorList>
    </citation>
    <scope>NUCLEOTIDE SEQUENCE</scope>
    <source>
        <strain evidence="3">CBS 359.72</strain>
    </source>
</reference>
<comment type="caution">
    <text evidence="3">The sequence shown here is derived from an EMBL/GenBank/DDBJ whole genome shotgun (WGS) entry which is preliminary data.</text>
</comment>
<evidence type="ECO:0000313" key="3">
    <source>
        <dbReference type="EMBL" id="KAK4248966.1"/>
    </source>
</evidence>
<dbReference type="EMBL" id="MU857629">
    <property type="protein sequence ID" value="KAK4248966.1"/>
    <property type="molecule type" value="Genomic_DNA"/>
</dbReference>
<keyword evidence="2" id="KW-0812">Transmembrane</keyword>